<dbReference type="Proteomes" id="UP001629113">
    <property type="component" value="Unassembled WGS sequence"/>
</dbReference>
<name>A0ABR4PCD3_9HELO</name>
<dbReference type="InterPro" id="IPR034660">
    <property type="entry name" value="DinB/YfiT-like"/>
</dbReference>
<gene>
    <name evidence="1" type="ORF">PVAG01_07418</name>
</gene>
<dbReference type="InterPro" id="IPR018531">
    <property type="entry name" value="DUF1993"/>
</dbReference>
<organism evidence="1 2">
    <name type="scientific">Phlyctema vagabunda</name>
    <dbReference type="NCBI Taxonomy" id="108571"/>
    <lineage>
        <taxon>Eukaryota</taxon>
        <taxon>Fungi</taxon>
        <taxon>Dikarya</taxon>
        <taxon>Ascomycota</taxon>
        <taxon>Pezizomycotina</taxon>
        <taxon>Leotiomycetes</taxon>
        <taxon>Helotiales</taxon>
        <taxon>Dermateaceae</taxon>
        <taxon>Phlyctema</taxon>
    </lineage>
</organism>
<dbReference type="PANTHER" id="PTHR36922">
    <property type="entry name" value="BLL2446 PROTEIN"/>
    <property type="match status" value="1"/>
</dbReference>
<dbReference type="Gene3D" id="1.20.120.450">
    <property type="entry name" value="dinb family like domain"/>
    <property type="match status" value="1"/>
</dbReference>
<reference evidence="1 2" key="1">
    <citation type="submission" date="2024-06" db="EMBL/GenBank/DDBJ databases">
        <title>Complete genome of Phlyctema vagabunda strain 19-DSS-EL-015.</title>
        <authorList>
            <person name="Fiorenzani C."/>
        </authorList>
    </citation>
    <scope>NUCLEOTIDE SEQUENCE [LARGE SCALE GENOMIC DNA]</scope>
    <source>
        <strain evidence="1 2">19-DSS-EL-015</strain>
    </source>
</reference>
<dbReference type="Pfam" id="PF09351">
    <property type="entry name" value="DUF1993"/>
    <property type="match status" value="1"/>
</dbReference>
<dbReference type="PANTHER" id="PTHR36922:SF1">
    <property type="entry name" value="DUF1993 DOMAIN-CONTAINING PROTEIN"/>
    <property type="match status" value="1"/>
</dbReference>
<dbReference type="SUPFAM" id="SSF109854">
    <property type="entry name" value="DinB/YfiT-like putative metalloenzymes"/>
    <property type="match status" value="1"/>
</dbReference>
<evidence type="ECO:0000313" key="2">
    <source>
        <dbReference type="Proteomes" id="UP001629113"/>
    </source>
</evidence>
<keyword evidence="2" id="KW-1185">Reference proteome</keyword>
<comment type="caution">
    <text evidence="1">The sequence shown here is derived from an EMBL/GenBank/DDBJ whole genome shotgun (WGS) entry which is preliminary data.</text>
</comment>
<protein>
    <submittedName>
        <fullName evidence="1">Helix-turn-helix- domain containing protein type</fullName>
    </submittedName>
</protein>
<accession>A0ABR4PCD3</accession>
<dbReference type="EMBL" id="JBFCZG010000006">
    <property type="protein sequence ID" value="KAL3420973.1"/>
    <property type="molecule type" value="Genomic_DNA"/>
</dbReference>
<proteinExistence type="predicted"/>
<sequence>MGLSLYEITIPVFIQHLRTLAHLLEKGTAHVADGKNDSTSLVDARLIADMGNLAYQVQRVSDTAKGLAVRVAHAAPVAMEDSETTMAQLHDRIQRTIDVLEAVAPDSMDGMEERDVVLKTRSSETTFTGTSYVLTFAIPNFYFHFTMAYALLRKEGVPVGKVDYLKGKSA</sequence>
<evidence type="ECO:0000313" key="1">
    <source>
        <dbReference type="EMBL" id="KAL3420973.1"/>
    </source>
</evidence>